<dbReference type="Gene3D" id="6.10.250.3370">
    <property type="match status" value="1"/>
</dbReference>
<gene>
    <name evidence="4" type="ORF">D3878_08820</name>
</gene>
<evidence type="ECO:0000256" key="1">
    <source>
        <dbReference type="ARBA" id="ARBA00007832"/>
    </source>
</evidence>
<evidence type="ECO:0000313" key="4">
    <source>
        <dbReference type="EMBL" id="RJG01675.1"/>
    </source>
</evidence>
<dbReference type="InterPro" id="IPR007310">
    <property type="entry name" value="Aerobactin_biosyn_IucA/IucC_N"/>
</dbReference>
<evidence type="ECO:0000259" key="2">
    <source>
        <dbReference type="Pfam" id="PF04183"/>
    </source>
</evidence>
<dbReference type="Proteomes" id="UP000266327">
    <property type="component" value="Unassembled WGS sequence"/>
</dbReference>
<comment type="caution">
    <text evidence="4">The sequence shown here is derived from an EMBL/GenBank/DDBJ whole genome shotgun (WGS) entry which is preliminary data.</text>
</comment>
<dbReference type="Pfam" id="PF06276">
    <property type="entry name" value="FhuF"/>
    <property type="match status" value="1"/>
</dbReference>
<dbReference type="EMBL" id="QYUQ01000002">
    <property type="protein sequence ID" value="RJG01675.1"/>
    <property type="molecule type" value="Genomic_DNA"/>
</dbReference>
<dbReference type="InterPro" id="IPR022770">
    <property type="entry name" value="IucA/IucC-like_C"/>
</dbReference>
<feature type="domain" description="Aerobactin siderophore biosynthesis IucA/IucC-like C-terminal" evidence="3">
    <location>
        <begin position="434"/>
        <end position="596"/>
    </location>
</feature>
<dbReference type="GO" id="GO:0016881">
    <property type="term" value="F:acid-amino acid ligase activity"/>
    <property type="evidence" value="ECO:0007669"/>
    <property type="project" value="UniProtKB-ARBA"/>
</dbReference>
<feature type="domain" description="Aerobactin siderophore biosynthesis IucA/IucC N-terminal" evidence="2">
    <location>
        <begin position="172"/>
        <end position="404"/>
    </location>
</feature>
<dbReference type="Gene3D" id="1.10.150.640">
    <property type="entry name" value="AcsD, thumb domain, helical bundle"/>
    <property type="match status" value="1"/>
</dbReference>
<accession>A0A3A3G1Z0</accession>
<proteinExistence type="inferred from homology"/>
<dbReference type="GO" id="GO:0019290">
    <property type="term" value="P:siderophore biosynthetic process"/>
    <property type="evidence" value="ECO:0007669"/>
    <property type="project" value="InterPro"/>
</dbReference>
<dbReference type="PANTHER" id="PTHR34384">
    <property type="entry name" value="L-2,3-DIAMINOPROPANOATE--CITRATE LIGASE"/>
    <property type="match status" value="1"/>
</dbReference>
<dbReference type="PANTHER" id="PTHR34384:SF5">
    <property type="entry name" value="L-2,3-DIAMINOPROPANOATE--CITRATE LIGASE"/>
    <property type="match status" value="1"/>
</dbReference>
<organism evidence="4 5">
    <name type="scientific">Noviherbaspirillum sedimenti</name>
    <dbReference type="NCBI Taxonomy" id="2320865"/>
    <lineage>
        <taxon>Bacteria</taxon>
        <taxon>Pseudomonadati</taxon>
        <taxon>Pseudomonadota</taxon>
        <taxon>Betaproteobacteria</taxon>
        <taxon>Burkholderiales</taxon>
        <taxon>Oxalobacteraceae</taxon>
        <taxon>Noviherbaspirillum</taxon>
    </lineage>
</organism>
<evidence type="ECO:0000259" key="3">
    <source>
        <dbReference type="Pfam" id="PF06276"/>
    </source>
</evidence>
<dbReference type="Gene3D" id="1.10.510.40">
    <property type="match status" value="1"/>
</dbReference>
<dbReference type="Pfam" id="PF04183">
    <property type="entry name" value="IucA_IucC"/>
    <property type="match status" value="1"/>
</dbReference>
<name>A0A3A3G1Z0_9BURK</name>
<dbReference type="AlphaFoldDB" id="A0A3A3G1Z0"/>
<dbReference type="OrthoDB" id="495728at2"/>
<comment type="similarity">
    <text evidence="1">Belongs to the IucA/IucC family.</text>
</comment>
<dbReference type="RefSeq" id="WP_119785136.1">
    <property type="nucleotide sequence ID" value="NZ_QYUQ01000002.1"/>
</dbReference>
<dbReference type="InterPro" id="IPR043033">
    <property type="entry name" value="PvsD/AcsD-like_thumb_beta"/>
</dbReference>
<evidence type="ECO:0000313" key="5">
    <source>
        <dbReference type="Proteomes" id="UP000266327"/>
    </source>
</evidence>
<dbReference type="Gene3D" id="2.30.30.1240">
    <property type="entry name" value="AscD, thumb domain, four stranded beta-sheet"/>
    <property type="match status" value="1"/>
</dbReference>
<dbReference type="InterPro" id="IPR037455">
    <property type="entry name" value="LucA/IucC-like"/>
</dbReference>
<protein>
    <submittedName>
        <fullName evidence="4">Iron transporter</fullName>
    </submittedName>
</protein>
<sequence>MQANNLAYAIDPALLARQEARRRSMETLLNCYCREVAEPQGQLHVGPLFGQSDWPQSVQMALRNSGSNTGGSVMHIRLPLSGARLLTVVEQASVTGNYRYRSPFYCKAPAKPWDLLDWEGLAGMLLRELSLQTDTPRNDELMQQIRDSVNVTAAVLQSSRPGPFAADPLQAFIESEQSLVFGHPFHPAPKSRQGVSYDDMLRYSPEIGAKFPLHYFAVRREYLLQQSVLDTPCDQIIAEQAPDGLAVDDDYALIPTHPWQARYLLEHASVAQAIRTDRIRDLGPQGKAYYPTSSIRTLFHPENPYFYKGSLNIRITNCVRKNAVYELEGALQVTRIMRELMPVLQQQFPGVRVLEEPAFISVDLMQNDEQLDREVTEGFGMILRRSFNEVLHPGVTPLLAGALFGNHLHGEQRMRELLAQMGQRRSLPPEEAAEQWFSRYVAEVMYPVLHCYFAHGVIFEPHLQNVVIGVASGEPRQVFLRDFEGVKLVSERFSEQQLQHVTPRTRAALWYSNELGWNRIAYCLFVNNFCEAISQIGAGSPRLQHRLWSVVRHHLHNYQTQHGDAHSMLRIKALLDGEPFPGKSNLLNRFFKRADRATTYLPVANPLGMIAEDKAWN</sequence>
<reference evidence="5" key="1">
    <citation type="submission" date="2018-09" db="EMBL/GenBank/DDBJ databases">
        <authorList>
            <person name="Zhu H."/>
        </authorList>
    </citation>
    <scope>NUCLEOTIDE SEQUENCE [LARGE SCALE GENOMIC DNA]</scope>
    <source>
        <strain evidence="5">K1S02-23</strain>
    </source>
</reference>
<dbReference type="InterPro" id="IPR043032">
    <property type="entry name" value="PvsD/AcsD-like_thumb_helix"/>
</dbReference>
<keyword evidence="5" id="KW-1185">Reference proteome</keyword>